<dbReference type="RefSeq" id="WP_183719985.1">
    <property type="nucleotide sequence ID" value="NZ_JACHGO010000005.1"/>
</dbReference>
<keyword evidence="4" id="KW-1185">Reference proteome</keyword>
<dbReference type="Proteomes" id="UP000539075">
    <property type="component" value="Unassembled WGS sequence"/>
</dbReference>
<dbReference type="PROSITE" id="PS00330">
    <property type="entry name" value="HEMOLYSIN_CALCIUM"/>
    <property type="match status" value="1"/>
</dbReference>
<dbReference type="InterPro" id="IPR010221">
    <property type="entry name" value="VCBS_dom"/>
</dbReference>
<feature type="compositionally biased region" description="Polar residues" evidence="1">
    <location>
        <begin position="679"/>
        <end position="692"/>
    </location>
</feature>
<sequence length="2823" mass="298343">MRTVNISRPAASQQSIVPAEADARIALNFPAGEATLERSDSDLLFRFDDGSSVRIENFYTEYNKDTAPDFEVDGQLVSSADFFAAMGPDLMPAAGPAAAAARDSRYSEYANSDLQDGLDHLGALDYGFALGSVTSEDLMGSAFNLSPVLSTNSEMITLSLKESGWVKNPAGNFVPEAGVAVMSGSFSAYDPDGDSLSASVVINGTSYAINATGTTTVTTEYGTFTITPSNAGSNVTYNFTYTLNNEDYGAADSLKQGEIHTDSILVTVTDGINPVKTQPINVVIEGTNDAPDIIRVDDVVLKEDGVFAGDYGVKDTTKTLDANENTATQAGGTGANQHRTSIEGQIIARDPDHDSVLTYGIADNSGNAISLGSVVGFVDGTDPVTIIGIDIDPANPNITIYHTEYGDLSLDTSTGQYQFTLTGTEAGGKTNALAEGQEVHLQFRPSVQDEYGLHDYDIDHLRDGSIPVGGDNIIDVNIIGTNDRPIFTDDAAHWNNAQLLPDEHGVSHESIKESGKANDTSGANDNVKVTGTITATDYDNGAELRYGFKVSTPSGQEMVNKLYVVPDGAGSYVLLTEADFLALNTSDYYGTLNITDNSASNSASYTFTLKNSSDCVQGMGEGDTMLVELEVVVKDEFGAWNDIPLELQIVGANDAPFFTEGSKGTVKESGVYAPDNSALFPNSLENTPTTDVGNGDLASDASRNEQHKLSFTGQVKADDVDFDDKGNLTFGMASSQGTPLDAAADGSTTVYYLADGTVTDQAPGNDNYFGTLTMNADGTYTFTLNNATGGPADKLSEGEQKIITFSPTVSDGQATTVGNGQIVVTIIGSNDIPELSIKHDNSSLTGDVGGIFNDDKTVQVATGKLTVSDIDTLDMKNGHDIKAESNNTGDQGMDLANNTSDNTIKVGGLYGDLYIVRTSSGSDHTNDTYTYRYVIDPIRAAAVGKNEIGKDDFTITIRDQFGAYDEKQLIFEVVGSDDPTSIGLSGGRGLVVESGVMPAESVRITDTNDKVYKSQYQNEESGQPESKGELYAHDVDKSDQEALNNPGVDAKMHYVIVDSDGTLHDVNKLMSGESSIEIQLKYGKLIIERTKADGATDNSAPFKYTYELDNDNHEVQELNFNDKLSDNFEVRVYETDNNNEITGSPVSETPTGVIVQGTNDRPIIDLGSLDKSMEEHYGKNTGSEFEGGGKILTGQIAITDYEDAGTYDPATNSWQSQFVAAGDGFTFSLVNLLPGKSVTNDDLRGDNLADEANFDLKSDTFIIQGKFGILEINQQTGEFTYTRTDDLTWLNNGESAEDTFYLRVKDPNGAYSEVKPIVITINGNDDPGRLVGNTAGMKENGVDGSDLPSETYYYLHYDGTSSHGHAQHLGANHPNSGNPASFVVNGQLGVDDPDLSDRPSSGSGVSDTYTYSDPTVSVPAGAANDGADMGKVSGPTAGSDGSSVYTINGYGTLTLWPDGKYTFEPLMNGSELADPINNLAVGESVVITVPVNVTGSGQNHAGETTNGNLVITINGTNDAPVVTSETHGDVTVAYTDQFTGQEVTSKLTLDERNGEAVVVDSDEMAHWDATKGGNITVNGSLNSEKIITDADHGDQARLTFFTVEGTASTGEAQGSLVQQIEGKYGTLIIQRDGSYQYILDKNGADYKALVAANSKAIEEEIFNIYVRDPHNATSDEPIKLVIKVAGPDADHGGGDPGNPDPNPDPGSGGNQPGNGLKDQHESVKEDEDYTATGKVGGDNFYDSGLKLTGYGSDAGDSSLHASENVIVTKYGTITLKPDGSYTYTLNNDHPDVQKLREGEEIKQEFTVTGSDGTSKVIEITVQGTNDLPFVVSSSDGSLNQQIGGTWGSTSTSGNFEAKDLDAVEGETLVLTGPNVTSTGTDTYTVQGQYGVYTITKTVVNGNSHFEYTYDLDPAYQNTNFGGKVNDPVTVNISDGKASTGHTINVEITAANDNPIISTADDLVVTEDNKIISDANKVEASDPDISFSGGAADNLSYSVANADGSGEGSMVVGKYGVLVMGADGSYYFKLNNSHPDVQALNGADPSNPSSQPESIEEKFRVIVRDDKGGSTYKEITVVIQGTDDVPTLYLYGVDGSLEATGPAGSGALLVVKEKQGGTEVDYTVHGKAQGYDTDQADYDSLTYSIKENSSNVSDSDVYAIKTATGWEVTSSSTPGAIHMGTLSIDGTTGLYTFKGDPQGVARLGVGEELNIPGTIVVQDTHGNEATADLNINIMGTNTAPIIVSTGDKTPDYTAIPLDKDEFDIAQSSDGKYTPLTGEIVTADADGDDTLVYIRTTDPILGERNVTELYGKYGKLTLTVGADGKTYYEYTVTNPNGIKALGEGEFDKDIFNLVVRDPYGAEGTGSLVIDIIGANDAPEISINGGTNTITVNDPDKNDSHTLTIVVDGTEYALTADTVDPTLFTCDLPDGTLTLRYEAMANGEKQWKYSFEPDASQAGGLPSNQYNEFDFSVKVEDQHGASDTSGDVTIRYYGTNHAPVGQQIALPVILSGVIPAGDNFSFDSNPLSLLDQDGDTLSYTFTDSTGADVGVSGSGTTITGEFGTLEIVTNANGDGYVYNYTMSSDMDAMKKLAQMHANGEELKDEFLYRVNDGIWQDSASGKVEIHLDVNNQPSGSFGDASETSSQVIFGSAGGNDTLQGGSGNDILSGGEGNDTLLGGLGDDCLFGGAGDDYLDGGAGANELYGGSGNDVLVFSASNTVMDGGTGIDMMIGADKNSLESLFSNPASNTIKNIEIFVTDGGNNLTSLASLESYGVQLNGAEKIELSSDWTVNNAQTPSSMASDYVAFTSDSMTILISKNALAEGII</sequence>
<protein>
    <submittedName>
        <fullName evidence="3">VCBS repeat-containing protein</fullName>
    </submittedName>
</protein>
<dbReference type="Gene3D" id="2.60.40.10">
    <property type="entry name" value="Immunoglobulins"/>
    <property type="match status" value="2"/>
</dbReference>
<feature type="compositionally biased region" description="Basic and acidic residues" evidence="1">
    <location>
        <begin position="505"/>
        <end position="516"/>
    </location>
</feature>
<name>A0A7W8C327_9BACT</name>
<dbReference type="SUPFAM" id="SSF51120">
    <property type="entry name" value="beta-Roll"/>
    <property type="match status" value="1"/>
</dbReference>
<feature type="domain" description="RapA2 cadherin-like" evidence="2">
    <location>
        <begin position="1942"/>
        <end position="2027"/>
    </location>
</feature>
<dbReference type="Pfam" id="PF00353">
    <property type="entry name" value="HemolysinCabind"/>
    <property type="match status" value="1"/>
</dbReference>
<dbReference type="InterPro" id="IPR011049">
    <property type="entry name" value="Serralysin-like_metalloprot_C"/>
</dbReference>
<dbReference type="Pfam" id="PF17803">
    <property type="entry name" value="Cadherin_4"/>
    <property type="match status" value="1"/>
</dbReference>
<comment type="caution">
    <text evidence="3">The sequence shown here is derived from an EMBL/GenBank/DDBJ whole genome shotgun (WGS) entry which is preliminary data.</text>
</comment>
<feature type="compositionally biased region" description="Polar residues" evidence="1">
    <location>
        <begin position="1398"/>
        <end position="1415"/>
    </location>
</feature>
<dbReference type="NCBIfam" id="TIGR01965">
    <property type="entry name" value="VCBS_repeat"/>
    <property type="match status" value="12"/>
</dbReference>
<feature type="region of interest" description="Disordered" evidence="1">
    <location>
        <begin position="1685"/>
        <end position="1735"/>
    </location>
</feature>
<evidence type="ECO:0000313" key="3">
    <source>
        <dbReference type="EMBL" id="MBB5143968.1"/>
    </source>
</evidence>
<evidence type="ECO:0000313" key="4">
    <source>
        <dbReference type="Proteomes" id="UP000539075"/>
    </source>
</evidence>
<reference evidence="3 4" key="1">
    <citation type="submission" date="2020-08" db="EMBL/GenBank/DDBJ databases">
        <title>Genomic Encyclopedia of Type Strains, Phase IV (KMG-IV): sequencing the most valuable type-strain genomes for metagenomic binning, comparative biology and taxonomic classification.</title>
        <authorList>
            <person name="Goeker M."/>
        </authorList>
    </citation>
    <scope>NUCLEOTIDE SEQUENCE [LARGE SCALE GENOMIC DNA]</scope>
    <source>
        <strain evidence="3 4">DSM 11275</strain>
    </source>
</reference>
<feature type="region of interest" description="Disordered" evidence="1">
    <location>
        <begin position="505"/>
        <end position="526"/>
    </location>
</feature>
<dbReference type="InterPro" id="IPR001343">
    <property type="entry name" value="Hemolysn_Ca-bd"/>
</dbReference>
<feature type="compositionally biased region" description="Polar residues" evidence="1">
    <location>
        <begin position="517"/>
        <end position="526"/>
    </location>
</feature>
<dbReference type="GO" id="GO:0005509">
    <property type="term" value="F:calcium ion binding"/>
    <property type="evidence" value="ECO:0007669"/>
    <property type="project" value="InterPro"/>
</dbReference>
<dbReference type="PRINTS" id="PR00313">
    <property type="entry name" value="CABNDNGRPT"/>
</dbReference>
<accession>A0A7W8C327</accession>
<evidence type="ECO:0000256" key="1">
    <source>
        <dbReference type="SAM" id="MobiDB-lite"/>
    </source>
</evidence>
<dbReference type="EMBL" id="JACHGO010000005">
    <property type="protein sequence ID" value="MBB5143968.1"/>
    <property type="molecule type" value="Genomic_DNA"/>
</dbReference>
<organism evidence="3 4">
    <name type="scientific">Desulfovibrio intestinalis</name>
    <dbReference type="NCBI Taxonomy" id="58621"/>
    <lineage>
        <taxon>Bacteria</taxon>
        <taxon>Pseudomonadati</taxon>
        <taxon>Thermodesulfobacteriota</taxon>
        <taxon>Desulfovibrionia</taxon>
        <taxon>Desulfovibrionales</taxon>
        <taxon>Desulfovibrionaceae</taxon>
        <taxon>Desulfovibrio</taxon>
    </lineage>
</organism>
<proteinExistence type="predicted"/>
<dbReference type="InterPro" id="IPR013783">
    <property type="entry name" value="Ig-like_fold"/>
</dbReference>
<dbReference type="InterPro" id="IPR018511">
    <property type="entry name" value="Hemolysin-typ_Ca-bd_CS"/>
</dbReference>
<evidence type="ECO:0000259" key="2">
    <source>
        <dbReference type="Pfam" id="PF17803"/>
    </source>
</evidence>
<feature type="region of interest" description="Disordered" evidence="1">
    <location>
        <begin position="1387"/>
        <end position="1440"/>
    </location>
</feature>
<dbReference type="InterPro" id="IPR040853">
    <property type="entry name" value="RapA2_cadherin-like"/>
</dbReference>
<gene>
    <name evidence="3" type="ORF">HNQ38_002068</name>
</gene>
<feature type="region of interest" description="Disordered" evidence="1">
    <location>
        <begin position="677"/>
        <end position="696"/>
    </location>
</feature>